<name>A0A2I6PFQ2_9CAUD</name>
<keyword evidence="2" id="KW-1185">Reference proteome</keyword>
<protein>
    <submittedName>
        <fullName evidence="1">Uncharacterized protein</fullName>
    </submittedName>
</protein>
<reference evidence="1 2" key="1">
    <citation type="submission" date="2017-12" db="EMBL/GenBank/DDBJ databases">
        <title>Complete genome sequence and characterization of bacteriophage phiP4-3 infecting Proteus pennea.</title>
        <authorList>
            <person name="He Y."/>
            <person name="Yang H."/>
        </authorList>
    </citation>
    <scope>NUCLEOTIDE SEQUENCE [LARGE SCALE GENOMIC DNA]</scope>
</reference>
<evidence type="ECO:0000313" key="1">
    <source>
        <dbReference type="EMBL" id="AUM58558.1"/>
    </source>
</evidence>
<evidence type="ECO:0000313" key="2">
    <source>
        <dbReference type="Proteomes" id="UP000240538"/>
    </source>
</evidence>
<dbReference type="EMBL" id="MG696114">
    <property type="protein sequence ID" value="AUM58558.1"/>
    <property type="molecule type" value="Genomic_DNA"/>
</dbReference>
<organism evidence="1 2">
    <name type="scientific">Proteus phage phiP4-3</name>
    <dbReference type="NCBI Taxonomy" id="2065203"/>
    <lineage>
        <taxon>Viruses</taxon>
        <taxon>Duplodnaviria</taxon>
        <taxon>Heunggongvirae</taxon>
        <taxon>Uroviricota</taxon>
        <taxon>Caudoviricetes</taxon>
        <taxon>Pantevenvirales</taxon>
        <taxon>Straboviridae</taxon>
        <taxon>Bragavirus</taxon>
        <taxon>Bragavirus p43</taxon>
    </lineage>
</organism>
<sequence length="89" mass="10239">MQVTRTKSKYFHSIDVLTNEEVSDETLAKYGLNREQFSSVAGQYFREADFFKETITDDDGEVEEIDWVDHPSITLFTLPAVLTRMAVSK</sequence>
<dbReference type="Proteomes" id="UP000240538">
    <property type="component" value="Segment"/>
</dbReference>
<accession>A0A2I6PFQ2</accession>
<proteinExistence type="predicted"/>
<gene>
    <name evidence="1" type="ORF">phiP43_200</name>
</gene>